<name>A0A6J6D4X6_9ZZZZ</name>
<gene>
    <name evidence="1" type="ORF">UFOPK1619_00224</name>
</gene>
<evidence type="ECO:0000313" key="1">
    <source>
        <dbReference type="EMBL" id="CAB4558454.1"/>
    </source>
</evidence>
<proteinExistence type="predicted"/>
<dbReference type="AlphaFoldDB" id="A0A6J6D4X6"/>
<reference evidence="1" key="1">
    <citation type="submission" date="2020-05" db="EMBL/GenBank/DDBJ databases">
        <authorList>
            <person name="Chiriac C."/>
            <person name="Salcher M."/>
            <person name="Ghai R."/>
            <person name="Kavagutti S V."/>
        </authorList>
    </citation>
    <scope>NUCLEOTIDE SEQUENCE</scope>
</reference>
<accession>A0A6J6D4X6</accession>
<dbReference type="SUPFAM" id="SSF140736">
    <property type="entry name" value="Rv1873-like"/>
    <property type="match status" value="1"/>
</dbReference>
<organism evidence="1">
    <name type="scientific">freshwater metagenome</name>
    <dbReference type="NCBI Taxonomy" id="449393"/>
    <lineage>
        <taxon>unclassified sequences</taxon>
        <taxon>metagenomes</taxon>
        <taxon>ecological metagenomes</taxon>
    </lineage>
</organism>
<dbReference type="EMBL" id="CAEZTI010000024">
    <property type="protein sequence ID" value="CAB4558454.1"/>
    <property type="molecule type" value="Genomic_DNA"/>
</dbReference>
<dbReference type="InterPro" id="IPR036287">
    <property type="entry name" value="Rv1873-like_sf"/>
</dbReference>
<dbReference type="InterPro" id="IPR014937">
    <property type="entry name" value="DUF1810"/>
</dbReference>
<dbReference type="Gene3D" id="1.25.40.380">
    <property type="entry name" value="Protein of unknown function DUF1810"/>
    <property type="match status" value="1"/>
</dbReference>
<protein>
    <submittedName>
        <fullName evidence="1">Unannotated protein</fullName>
    </submittedName>
</protein>
<sequence>MNSSDINRFLLAQDGKHPQQPGQTYAEALAELRNGRKSTHWVWYVFPQIQLGSSPTSIEFSIKSMKEAKEYLSHLILGARYEESCELLMQHASQHANTWDGIVAVLGADANKFRSSITLFGEAATICPDIGRPAISQLWTTLAPDIISPCSATLDFITNSPPWCK</sequence>
<dbReference type="Pfam" id="PF08837">
    <property type="entry name" value="DUF1810"/>
    <property type="match status" value="1"/>
</dbReference>